<reference evidence="2 3" key="1">
    <citation type="submission" date="2016-10" db="EMBL/GenBank/DDBJ databases">
        <authorList>
            <person name="de Groot N.N."/>
        </authorList>
    </citation>
    <scope>NUCLEOTIDE SEQUENCE [LARGE SCALE GENOMIC DNA]</scope>
    <source>
        <strain evidence="2 3">DSM 27842</strain>
    </source>
</reference>
<dbReference type="RefSeq" id="WP_093118276.1">
    <property type="nucleotide sequence ID" value="NZ_FODS01000011.1"/>
</dbReference>
<dbReference type="PRINTS" id="PR00412">
    <property type="entry name" value="EPOXHYDRLASE"/>
</dbReference>
<evidence type="ECO:0000313" key="2">
    <source>
        <dbReference type="EMBL" id="SEO75955.1"/>
    </source>
</evidence>
<dbReference type="STRING" id="569882.SAMN04490248_11190"/>
<dbReference type="PANTHER" id="PTHR43798:SF5">
    <property type="entry name" value="MONOACYLGLYCEROL LIPASE ABHD6"/>
    <property type="match status" value="1"/>
</dbReference>
<organism evidence="2 3">
    <name type="scientific">Salinihabitans flavidus</name>
    <dbReference type="NCBI Taxonomy" id="569882"/>
    <lineage>
        <taxon>Bacteria</taxon>
        <taxon>Pseudomonadati</taxon>
        <taxon>Pseudomonadota</taxon>
        <taxon>Alphaproteobacteria</taxon>
        <taxon>Rhodobacterales</taxon>
        <taxon>Roseobacteraceae</taxon>
        <taxon>Salinihabitans</taxon>
    </lineage>
</organism>
<gene>
    <name evidence="2" type="ORF">SAMN04490248_11190</name>
</gene>
<evidence type="ECO:0000313" key="3">
    <source>
        <dbReference type="Proteomes" id="UP000198893"/>
    </source>
</evidence>
<evidence type="ECO:0000259" key="1">
    <source>
        <dbReference type="Pfam" id="PF00561"/>
    </source>
</evidence>
<protein>
    <submittedName>
        <fullName evidence="2">Pimeloyl-ACP methyl ester carboxylesterase</fullName>
    </submittedName>
</protein>
<dbReference type="GO" id="GO:0047372">
    <property type="term" value="F:monoacylglycerol lipase activity"/>
    <property type="evidence" value="ECO:0007669"/>
    <property type="project" value="TreeGrafter"/>
</dbReference>
<keyword evidence="3" id="KW-1185">Reference proteome</keyword>
<dbReference type="GO" id="GO:0016020">
    <property type="term" value="C:membrane"/>
    <property type="evidence" value="ECO:0007669"/>
    <property type="project" value="TreeGrafter"/>
</dbReference>
<dbReference type="Gene3D" id="3.40.50.1820">
    <property type="entry name" value="alpha/beta hydrolase"/>
    <property type="match status" value="1"/>
</dbReference>
<dbReference type="Proteomes" id="UP000198893">
    <property type="component" value="Unassembled WGS sequence"/>
</dbReference>
<dbReference type="SUPFAM" id="SSF53474">
    <property type="entry name" value="alpha/beta-Hydrolases"/>
    <property type="match status" value="1"/>
</dbReference>
<dbReference type="PANTHER" id="PTHR43798">
    <property type="entry name" value="MONOACYLGLYCEROL LIPASE"/>
    <property type="match status" value="1"/>
</dbReference>
<dbReference type="InterPro" id="IPR050266">
    <property type="entry name" value="AB_hydrolase_sf"/>
</dbReference>
<dbReference type="GO" id="GO:0046464">
    <property type="term" value="P:acylglycerol catabolic process"/>
    <property type="evidence" value="ECO:0007669"/>
    <property type="project" value="TreeGrafter"/>
</dbReference>
<dbReference type="InterPro" id="IPR000073">
    <property type="entry name" value="AB_hydrolase_1"/>
</dbReference>
<accession>A0A1H8SBK3</accession>
<dbReference type="PRINTS" id="PR00111">
    <property type="entry name" value="ABHYDROLASE"/>
</dbReference>
<dbReference type="InterPro" id="IPR029058">
    <property type="entry name" value="AB_hydrolase_fold"/>
</dbReference>
<dbReference type="InterPro" id="IPR000639">
    <property type="entry name" value="Epox_hydrolase-like"/>
</dbReference>
<feature type="domain" description="AB hydrolase-1" evidence="1">
    <location>
        <begin position="66"/>
        <end position="189"/>
    </location>
</feature>
<sequence length="325" mass="34529">MSGFILTLLAIALGLALTVAAYLGHAAWRTRKLAAQAVRDVPMAGELQPVPGGMIHFVDSGPRDAPPIVLIHGLSGQLQHFTYGIAPRLSDVFRVIAIDRPGSGYSDRRGAADATLETQARMIAEFLSARGIEKPLIVGHSLGGAVALALALQRPDDISGLALLCPLTHPTPEPPAIFRALMIKTPALRRLLGHTIAVPMALRTAKEVLDAVFAPEDWPQDFLERGGGALGLRPRGFIAASEDMVASQTEIADQAARYAGELKLPGAVLFGAEDQLLDPEAQGKAMTDYGWSFETLPGRGHMIPITAPEDCAAFIARAARSMRGE</sequence>
<dbReference type="Pfam" id="PF00561">
    <property type="entry name" value="Abhydrolase_1"/>
    <property type="match status" value="1"/>
</dbReference>
<dbReference type="OrthoDB" id="9815441at2"/>
<dbReference type="EMBL" id="FODS01000011">
    <property type="protein sequence ID" value="SEO75955.1"/>
    <property type="molecule type" value="Genomic_DNA"/>
</dbReference>
<name>A0A1H8SBK3_9RHOB</name>
<dbReference type="AlphaFoldDB" id="A0A1H8SBK3"/>
<proteinExistence type="predicted"/>